<evidence type="ECO:0000256" key="1">
    <source>
        <dbReference type="SAM" id="MobiDB-lite"/>
    </source>
</evidence>
<evidence type="ECO:0000313" key="2">
    <source>
        <dbReference type="EMBL" id="CAA9548505.1"/>
    </source>
</evidence>
<dbReference type="AlphaFoldDB" id="A0A6J4UI70"/>
<feature type="non-terminal residue" evidence="2">
    <location>
        <position position="1"/>
    </location>
</feature>
<proteinExistence type="predicted"/>
<reference evidence="2" key="1">
    <citation type="submission" date="2020-02" db="EMBL/GenBank/DDBJ databases">
        <authorList>
            <person name="Meier V. D."/>
        </authorList>
    </citation>
    <scope>NUCLEOTIDE SEQUENCE</scope>
    <source>
        <strain evidence="2">AVDCRST_MAG70</strain>
    </source>
</reference>
<sequence length="81" mass="9249">DSIDRDTRPRSRCPGGESRRRPPVPGRGTGHGATPRRELRRDRTVRRAASHECRSADFFGDGNHPVRRGPGNRPPHRRHRL</sequence>
<feature type="non-terminal residue" evidence="2">
    <location>
        <position position="81"/>
    </location>
</feature>
<organism evidence="2">
    <name type="scientific">uncultured Thermomicrobiales bacterium</name>
    <dbReference type="NCBI Taxonomy" id="1645740"/>
    <lineage>
        <taxon>Bacteria</taxon>
        <taxon>Pseudomonadati</taxon>
        <taxon>Thermomicrobiota</taxon>
        <taxon>Thermomicrobia</taxon>
        <taxon>Thermomicrobiales</taxon>
        <taxon>environmental samples</taxon>
    </lineage>
</organism>
<name>A0A6J4UI70_9BACT</name>
<gene>
    <name evidence="2" type="ORF">AVDCRST_MAG70-719</name>
</gene>
<dbReference type="EMBL" id="CADCWH010000111">
    <property type="protein sequence ID" value="CAA9548505.1"/>
    <property type="molecule type" value="Genomic_DNA"/>
</dbReference>
<accession>A0A6J4UI70</accession>
<feature type="region of interest" description="Disordered" evidence="1">
    <location>
        <begin position="1"/>
        <end position="81"/>
    </location>
</feature>
<protein>
    <submittedName>
        <fullName evidence="2">Uncharacterized protein</fullName>
    </submittedName>
</protein>